<dbReference type="InterPro" id="IPR014717">
    <property type="entry name" value="Transl_elong_EF1B/ribsomal_bS6"/>
</dbReference>
<dbReference type="Gene3D" id="3.30.70.60">
    <property type="match status" value="1"/>
</dbReference>
<dbReference type="EMBL" id="FPHM01000243">
    <property type="protein sequence ID" value="SFV71414.1"/>
    <property type="molecule type" value="Genomic_DNA"/>
</dbReference>
<dbReference type="AlphaFoldDB" id="A0A1W1D015"/>
<proteinExistence type="predicted"/>
<evidence type="ECO:0000313" key="1">
    <source>
        <dbReference type="EMBL" id="SFV71414.1"/>
    </source>
</evidence>
<reference evidence="1" key="1">
    <citation type="submission" date="2016-10" db="EMBL/GenBank/DDBJ databases">
        <authorList>
            <person name="de Groot N.N."/>
        </authorList>
    </citation>
    <scope>NUCLEOTIDE SEQUENCE</scope>
</reference>
<name>A0A1W1D015_9ZZZZ</name>
<gene>
    <name evidence="1" type="ORF">MNB_SV-13-1307</name>
</gene>
<organism evidence="1">
    <name type="scientific">hydrothermal vent metagenome</name>
    <dbReference type="NCBI Taxonomy" id="652676"/>
    <lineage>
        <taxon>unclassified sequences</taxon>
        <taxon>metagenomes</taxon>
        <taxon>ecological metagenomes</taxon>
    </lineage>
</organism>
<accession>A0A1W1D015</accession>
<sequence>MHFKKDVTKIEKQINAIEQRIVKEERLTKEKDKYKDINSTKDYKYLFYNGKKLSYSEAMGAFQQDIQASAKEAKCTVLNTRWLDMPMNNDRWYELLSLKISLYCTPVQFIDFQNHSRKKSKLFVFNQLHFYKDRRKNLLRISVTVTAYRSKKNEK</sequence>
<protein>
    <submittedName>
        <fullName evidence="1">Uncharacterized protein</fullName>
    </submittedName>
</protein>